<dbReference type="RefSeq" id="WP_131833714.1">
    <property type="nucleotide sequence ID" value="NZ_SMFY01000001.1"/>
</dbReference>
<protein>
    <submittedName>
        <fullName evidence="3">Tripartite-type tricarboxylate transporter receptor subunit TctC</fullName>
    </submittedName>
</protein>
<reference evidence="3 4" key="1">
    <citation type="submission" date="2019-03" db="EMBL/GenBank/DDBJ databases">
        <title>Genomic Encyclopedia of Type Strains, Phase IV (KMG-IV): sequencing the most valuable type-strain genomes for metagenomic binning, comparative biology and taxonomic classification.</title>
        <authorList>
            <person name="Goeker M."/>
        </authorList>
    </citation>
    <scope>NUCLEOTIDE SEQUENCE [LARGE SCALE GENOMIC DNA]</scope>
    <source>
        <strain evidence="3 4">DSM 101</strain>
    </source>
</reference>
<dbReference type="OrthoDB" id="7243230at2"/>
<evidence type="ECO:0000313" key="4">
    <source>
        <dbReference type="Proteomes" id="UP000295030"/>
    </source>
</evidence>
<dbReference type="PIRSF" id="PIRSF017082">
    <property type="entry name" value="YflP"/>
    <property type="match status" value="1"/>
</dbReference>
<dbReference type="PANTHER" id="PTHR42928">
    <property type="entry name" value="TRICARBOXYLATE-BINDING PROTEIN"/>
    <property type="match status" value="1"/>
</dbReference>
<dbReference type="InterPro" id="IPR005064">
    <property type="entry name" value="BUG"/>
</dbReference>
<evidence type="ECO:0000256" key="2">
    <source>
        <dbReference type="SAM" id="SignalP"/>
    </source>
</evidence>
<gene>
    <name evidence="3" type="ORF">EV667_0464</name>
</gene>
<proteinExistence type="inferred from homology"/>
<sequence>MSHLKIASLALAAALCAGAAAAPALAQSFPDRPVTVVVPFPPGGASDSTARLLLPKMQEKLGQPLVVDNRPGANGASGAQHVKNSPADGYTLLVGSIGVFAINPALNPKLGYAPGTDFDLLTVAVRTPNVLVANPDFPANTVEELVAYLKKNPDKVTFATSGAGSSDHLTAALFWQQTGTTGIHVPYKGGGPAIADLMAGHSNVSFQNLGAVASHIKAGKLKVLGVTAAERNPLLPNVPTMKEAGVDGLDVYSWQAAAAPKGLPAEVKQKMVDAFAAALGDPAVKAKYNDLGFEVVANTPEQFAAFQKAEEERWRQVVSDGKIASQ</sequence>
<organism evidence="3 4">
    <name type="scientific">Ancylobacter aquaticus</name>
    <dbReference type="NCBI Taxonomy" id="100"/>
    <lineage>
        <taxon>Bacteria</taxon>
        <taxon>Pseudomonadati</taxon>
        <taxon>Pseudomonadota</taxon>
        <taxon>Alphaproteobacteria</taxon>
        <taxon>Hyphomicrobiales</taxon>
        <taxon>Xanthobacteraceae</taxon>
        <taxon>Ancylobacter</taxon>
    </lineage>
</organism>
<keyword evidence="4" id="KW-1185">Reference proteome</keyword>
<dbReference type="Gene3D" id="3.40.190.10">
    <property type="entry name" value="Periplasmic binding protein-like II"/>
    <property type="match status" value="1"/>
</dbReference>
<dbReference type="Pfam" id="PF03401">
    <property type="entry name" value="TctC"/>
    <property type="match status" value="1"/>
</dbReference>
<dbReference type="InterPro" id="IPR042100">
    <property type="entry name" value="Bug_dom1"/>
</dbReference>
<evidence type="ECO:0000313" key="3">
    <source>
        <dbReference type="EMBL" id="TCK30376.1"/>
    </source>
</evidence>
<accession>A0A4V2PJY6</accession>
<feature type="signal peptide" evidence="2">
    <location>
        <begin position="1"/>
        <end position="26"/>
    </location>
</feature>
<comment type="similarity">
    <text evidence="1">Belongs to the UPF0065 (bug) family.</text>
</comment>
<dbReference type="PANTHER" id="PTHR42928:SF5">
    <property type="entry name" value="BLR1237 PROTEIN"/>
    <property type="match status" value="1"/>
</dbReference>
<dbReference type="CDD" id="cd07012">
    <property type="entry name" value="PBP2_Bug_TTT"/>
    <property type="match status" value="1"/>
</dbReference>
<dbReference type="AlphaFoldDB" id="A0A4V2PJY6"/>
<evidence type="ECO:0000256" key="1">
    <source>
        <dbReference type="ARBA" id="ARBA00006987"/>
    </source>
</evidence>
<dbReference type="EMBL" id="SMFY01000001">
    <property type="protein sequence ID" value="TCK30376.1"/>
    <property type="molecule type" value="Genomic_DNA"/>
</dbReference>
<feature type="chain" id="PRO_5020972765" evidence="2">
    <location>
        <begin position="27"/>
        <end position="326"/>
    </location>
</feature>
<keyword evidence="3" id="KW-0675">Receptor</keyword>
<comment type="caution">
    <text evidence="3">The sequence shown here is derived from an EMBL/GenBank/DDBJ whole genome shotgun (WGS) entry which is preliminary data.</text>
</comment>
<keyword evidence="2" id="KW-0732">Signal</keyword>
<dbReference type="Proteomes" id="UP000295030">
    <property type="component" value="Unassembled WGS sequence"/>
</dbReference>
<dbReference type="SUPFAM" id="SSF53850">
    <property type="entry name" value="Periplasmic binding protein-like II"/>
    <property type="match status" value="1"/>
</dbReference>
<name>A0A4V2PJY6_ANCAQ</name>
<dbReference type="Gene3D" id="3.40.190.150">
    <property type="entry name" value="Bordetella uptake gene, domain 1"/>
    <property type="match status" value="1"/>
</dbReference>